<comment type="subcellular location">
    <subcellularLocation>
        <location evidence="1 10">Mitochondrion inner membrane</location>
        <topology evidence="1 10">Single-pass membrane protein</topology>
    </subcellularLocation>
</comment>
<evidence type="ECO:0000256" key="4">
    <source>
        <dbReference type="ARBA" id="ARBA00022692"/>
    </source>
</evidence>
<dbReference type="Pfam" id="PF09731">
    <property type="entry name" value="Mitofilin"/>
    <property type="match status" value="2"/>
</dbReference>
<dbReference type="PANTHER" id="PTHR15415:SF7">
    <property type="entry name" value="MICOS COMPLEX SUBUNIT MIC60"/>
    <property type="match status" value="1"/>
</dbReference>
<comment type="function">
    <text evidence="9">Component of the MICOS complex, a large protein complex of the mitochondrial inner membrane that plays crucial roles in the maintenance of crista junctions, inner membrane architecture, and formation of contact sites to the outer membrane. Plays a role in keeping cristae membranes connected to the inner boundary membrane. Also promotes protein import via the mitochondrial intermembrane space assembly (MIA) pathway.</text>
</comment>
<keyword evidence="7 10" id="KW-0496">Mitochondrion</keyword>
<evidence type="ECO:0000256" key="11">
    <source>
        <dbReference type="SAM" id="Coils"/>
    </source>
</evidence>
<evidence type="ECO:0000256" key="6">
    <source>
        <dbReference type="ARBA" id="ARBA00022989"/>
    </source>
</evidence>
<organism evidence="12 13">
    <name type="scientific">Lichtheimia ornata</name>
    <dbReference type="NCBI Taxonomy" id="688661"/>
    <lineage>
        <taxon>Eukaryota</taxon>
        <taxon>Fungi</taxon>
        <taxon>Fungi incertae sedis</taxon>
        <taxon>Mucoromycota</taxon>
        <taxon>Mucoromycotina</taxon>
        <taxon>Mucoromycetes</taxon>
        <taxon>Mucorales</taxon>
        <taxon>Lichtheimiaceae</taxon>
        <taxon>Lichtheimia</taxon>
    </lineage>
</organism>
<protein>
    <recommendedName>
        <fullName evidence="3 10">MICOS complex subunit MIC60</fullName>
    </recommendedName>
    <alternativeName>
        <fullName evidence="10">Mitofilin</fullName>
    </alternativeName>
</protein>
<evidence type="ECO:0000313" key="12">
    <source>
        <dbReference type="EMBL" id="KAJ8652197.1"/>
    </source>
</evidence>
<reference evidence="12 13" key="1">
    <citation type="submission" date="2023-03" db="EMBL/GenBank/DDBJ databases">
        <title>Genome sequence of Lichtheimia ornata CBS 291.66.</title>
        <authorList>
            <person name="Mohabir J.T."/>
            <person name="Shea T.P."/>
            <person name="Kurbessoian T."/>
            <person name="Berby B."/>
            <person name="Fontaine J."/>
            <person name="Livny J."/>
            <person name="Gnirke A."/>
            <person name="Stajich J.E."/>
            <person name="Cuomo C.A."/>
        </authorList>
    </citation>
    <scope>NUCLEOTIDE SEQUENCE [LARGE SCALE GENOMIC DNA]</scope>
    <source>
        <strain evidence="12">CBS 291.66</strain>
    </source>
</reference>
<dbReference type="InterPro" id="IPR019133">
    <property type="entry name" value="MIC60"/>
</dbReference>
<comment type="subunit">
    <text evidence="10">Component of the mitochondrial contact site and cristae organizing system (MICOS) complex.</text>
</comment>
<evidence type="ECO:0000256" key="2">
    <source>
        <dbReference type="ARBA" id="ARBA00010877"/>
    </source>
</evidence>
<keyword evidence="13" id="KW-1185">Reference proteome</keyword>
<sequence>MLKGASALARAGTRAAPGARFHQVSRYYATEATNGTTSTSTTSTVKKSSFGKKLFWTTALGVTLYGGATYAALHNEAFYDTYTTYVPGGEQVLDAIEDAMHDAEFKKNLDAATEWKNTAVSAAGQVQGYAMKAKDTAADLYEYAQDAYAQFTGDKDAPKIPSSDGSIPATTTKRRKFSRRGAIFSNVIETDQDAPVPQFKPVGEPKLDELAATIQTLVKMLNEIGLKGHAKRLADYGSHEVEQLYREYRKVCNDEDRVLKDIKELVNESGALATHVEKHLEEMDAKVLAARERSIDRVQEKKDKIRREFAIEAEEIKKEYQALAIKQLNTQHEEFKVAMAKELEERAVELNRQFMRQVRQKVETERGGKLARVDEVAVRQRLLEQLSYQNAEDLDDSRKAHQLVAAVDALKRAAYAGNQQAFLDELQTLLVISAPASPFADLVERRNDELVQVVARSISETVARHGIDSKAQLEERFANVAAEVRHASLIPEEGSSMISHIISIIMSKLMFKKQGLVPGDDLESRMARAEYYLERENDLESATREVNQLKGWPKHLAADWLDAARRHLEIKQALEIMRTQALLGSMSQL</sequence>
<evidence type="ECO:0000313" key="13">
    <source>
        <dbReference type="Proteomes" id="UP001234581"/>
    </source>
</evidence>
<gene>
    <name evidence="12" type="ORF">O0I10_012158</name>
</gene>
<dbReference type="EMBL" id="JARTCD010000114">
    <property type="protein sequence ID" value="KAJ8652197.1"/>
    <property type="molecule type" value="Genomic_DNA"/>
</dbReference>
<comment type="similarity">
    <text evidence="2 10">Belongs to the MICOS complex subunit Mic60 family.</text>
</comment>
<keyword evidence="11" id="KW-0175">Coiled coil</keyword>
<keyword evidence="5 10" id="KW-0999">Mitochondrion inner membrane</keyword>
<evidence type="ECO:0000256" key="10">
    <source>
        <dbReference type="RuleBase" id="RU363000"/>
    </source>
</evidence>
<dbReference type="GeneID" id="83219545"/>
<name>A0AAD7URP3_9FUNG</name>
<proteinExistence type="inferred from homology"/>
<dbReference type="Proteomes" id="UP001234581">
    <property type="component" value="Unassembled WGS sequence"/>
</dbReference>
<accession>A0AAD7URP3</accession>
<keyword evidence="6" id="KW-1133">Transmembrane helix</keyword>
<dbReference type="PANTHER" id="PTHR15415">
    <property type="entry name" value="MITOFILIN"/>
    <property type="match status" value="1"/>
</dbReference>
<evidence type="ECO:0000256" key="1">
    <source>
        <dbReference type="ARBA" id="ARBA00004434"/>
    </source>
</evidence>
<comment type="caution">
    <text evidence="12">The sequence shown here is derived from an EMBL/GenBank/DDBJ whole genome shotgun (WGS) entry which is preliminary data.</text>
</comment>
<dbReference type="GO" id="GO:0061617">
    <property type="term" value="C:MICOS complex"/>
    <property type="evidence" value="ECO:0007669"/>
    <property type="project" value="TreeGrafter"/>
</dbReference>
<evidence type="ECO:0000256" key="8">
    <source>
        <dbReference type="ARBA" id="ARBA00023136"/>
    </source>
</evidence>
<keyword evidence="8" id="KW-0472">Membrane</keyword>
<dbReference type="AlphaFoldDB" id="A0AAD7URP3"/>
<feature type="coiled-coil region" evidence="11">
    <location>
        <begin position="288"/>
        <end position="360"/>
    </location>
</feature>
<dbReference type="GO" id="GO:0042407">
    <property type="term" value="P:cristae formation"/>
    <property type="evidence" value="ECO:0007669"/>
    <property type="project" value="TreeGrafter"/>
</dbReference>
<evidence type="ECO:0000256" key="3">
    <source>
        <dbReference type="ARBA" id="ARBA00018116"/>
    </source>
</evidence>
<evidence type="ECO:0000256" key="9">
    <source>
        <dbReference type="ARBA" id="ARBA00025571"/>
    </source>
</evidence>
<evidence type="ECO:0000256" key="5">
    <source>
        <dbReference type="ARBA" id="ARBA00022792"/>
    </source>
</evidence>
<keyword evidence="4 10" id="KW-0812">Transmembrane</keyword>
<dbReference type="RefSeq" id="XP_058337111.1">
    <property type="nucleotide sequence ID" value="XM_058492104.1"/>
</dbReference>
<evidence type="ECO:0000256" key="7">
    <source>
        <dbReference type="ARBA" id="ARBA00023128"/>
    </source>
</evidence>